<dbReference type="SUPFAM" id="SSF51735">
    <property type="entry name" value="NAD(P)-binding Rossmann-fold domains"/>
    <property type="match status" value="1"/>
</dbReference>
<dbReference type="OrthoDB" id="3251785at2"/>
<sequence length="349" mass="37380">MQQAHHVRLGVVGTGLMGRAAAIAAVSHVDVTVTALANRSRPGADGLADDLRATGRDRPEVFDRLDDLLAAGVVDALIVATPDDQHADAVVAAAAAGVHVLVEKPFATRIDDAERALKAVRHAGTLGMCLFNHRWVPAYAQAKELAADLGAPVLAYARKNDTLHVPTQMLSWAENTTCAWFLSSHDIDLVTWLFDDDVAEVVASSRSGVLRARGIDTPDAVQIQCRFAGGAVATFESCWIYPDTFPTMTDSFVEVVYENGVVQLDRLAENITVADHTAYRHPRNVLLRTLHGRPSGAYHDAIRHFIDCVRTGAAPLVTLESSRHVTAVLAAAHESLRTGAPVRVAGAEG</sequence>
<gene>
    <name evidence="4" type="ORF">DY240_20190</name>
</gene>
<dbReference type="PANTHER" id="PTHR43377:SF1">
    <property type="entry name" value="BILIVERDIN REDUCTASE A"/>
    <property type="match status" value="1"/>
</dbReference>
<dbReference type="SUPFAM" id="SSF55347">
    <property type="entry name" value="Glyceraldehyde-3-phosphate dehydrogenase-like, C-terminal domain"/>
    <property type="match status" value="1"/>
</dbReference>
<feature type="domain" description="Gfo/Idh/MocA-like oxidoreductase C-terminal" evidence="3">
    <location>
        <begin position="149"/>
        <end position="343"/>
    </location>
</feature>
<dbReference type="InterPro" id="IPR036291">
    <property type="entry name" value="NAD(P)-bd_dom_sf"/>
</dbReference>
<reference evidence="4 5" key="1">
    <citation type="submission" date="2018-09" db="EMBL/GenBank/DDBJ databases">
        <title>Isolation, diversity and antifungal activity of actinobacteria from wheat.</title>
        <authorList>
            <person name="Han C."/>
        </authorList>
    </citation>
    <scope>NUCLEOTIDE SEQUENCE [LARGE SCALE GENOMIC DNA]</scope>
    <source>
        <strain evidence="4 5">NEAU-YY265</strain>
    </source>
</reference>
<dbReference type="GO" id="GO:0000166">
    <property type="term" value="F:nucleotide binding"/>
    <property type="evidence" value="ECO:0007669"/>
    <property type="project" value="InterPro"/>
</dbReference>
<organism evidence="4 5">
    <name type="scientific">Jiangella rhizosphaerae</name>
    <dbReference type="NCBI Taxonomy" id="2293569"/>
    <lineage>
        <taxon>Bacteria</taxon>
        <taxon>Bacillati</taxon>
        <taxon>Actinomycetota</taxon>
        <taxon>Actinomycetes</taxon>
        <taxon>Jiangellales</taxon>
        <taxon>Jiangellaceae</taxon>
        <taxon>Jiangella</taxon>
    </lineage>
</organism>
<keyword evidence="5" id="KW-1185">Reference proteome</keyword>
<comment type="caution">
    <text evidence="4">The sequence shown here is derived from an EMBL/GenBank/DDBJ whole genome shotgun (WGS) entry which is preliminary data.</text>
</comment>
<feature type="domain" description="Gfo/Idh/MocA-like oxidoreductase N-terminal" evidence="2">
    <location>
        <begin position="8"/>
        <end position="125"/>
    </location>
</feature>
<dbReference type="InterPro" id="IPR000683">
    <property type="entry name" value="Gfo/Idh/MocA-like_OxRdtase_N"/>
</dbReference>
<proteinExistence type="inferred from homology"/>
<dbReference type="InterPro" id="IPR051450">
    <property type="entry name" value="Gfo/Idh/MocA_Oxidoreductases"/>
</dbReference>
<evidence type="ECO:0000256" key="1">
    <source>
        <dbReference type="ARBA" id="ARBA00010928"/>
    </source>
</evidence>
<comment type="similarity">
    <text evidence="1">Belongs to the Gfo/Idh/MocA family.</text>
</comment>
<dbReference type="EMBL" id="QUAL01000184">
    <property type="protein sequence ID" value="RIQ19013.1"/>
    <property type="molecule type" value="Genomic_DNA"/>
</dbReference>
<accession>A0A418KM32</accession>
<dbReference type="Pfam" id="PF01408">
    <property type="entry name" value="GFO_IDH_MocA"/>
    <property type="match status" value="1"/>
</dbReference>
<dbReference type="Gene3D" id="3.40.50.720">
    <property type="entry name" value="NAD(P)-binding Rossmann-like Domain"/>
    <property type="match status" value="1"/>
</dbReference>
<dbReference type="InterPro" id="IPR004104">
    <property type="entry name" value="Gfo/Idh/MocA-like_OxRdtase_C"/>
</dbReference>
<dbReference type="PANTHER" id="PTHR43377">
    <property type="entry name" value="BILIVERDIN REDUCTASE A"/>
    <property type="match status" value="1"/>
</dbReference>
<dbReference type="Pfam" id="PF02894">
    <property type="entry name" value="GFO_IDH_MocA_C"/>
    <property type="match status" value="1"/>
</dbReference>
<protein>
    <submittedName>
        <fullName evidence="4">Gfo/Idh/MocA family oxidoreductase</fullName>
    </submittedName>
</protein>
<evidence type="ECO:0000313" key="5">
    <source>
        <dbReference type="Proteomes" id="UP000284057"/>
    </source>
</evidence>
<dbReference type="Gene3D" id="3.30.360.10">
    <property type="entry name" value="Dihydrodipicolinate Reductase, domain 2"/>
    <property type="match status" value="1"/>
</dbReference>
<name>A0A418KM32_9ACTN</name>
<dbReference type="Proteomes" id="UP000284057">
    <property type="component" value="Unassembled WGS sequence"/>
</dbReference>
<evidence type="ECO:0000259" key="3">
    <source>
        <dbReference type="Pfam" id="PF02894"/>
    </source>
</evidence>
<dbReference type="AlphaFoldDB" id="A0A418KM32"/>
<evidence type="ECO:0000259" key="2">
    <source>
        <dbReference type="Pfam" id="PF01408"/>
    </source>
</evidence>
<evidence type="ECO:0000313" key="4">
    <source>
        <dbReference type="EMBL" id="RIQ19013.1"/>
    </source>
</evidence>